<accession>A0A934QN86</accession>
<feature type="domain" description="ABM" evidence="1">
    <location>
        <begin position="1"/>
        <end position="70"/>
    </location>
</feature>
<dbReference type="EMBL" id="JAENJH010000001">
    <property type="protein sequence ID" value="MBK1783590.1"/>
    <property type="molecule type" value="Genomic_DNA"/>
</dbReference>
<evidence type="ECO:0000259" key="1">
    <source>
        <dbReference type="Pfam" id="PF03992"/>
    </source>
</evidence>
<dbReference type="InterPro" id="IPR007138">
    <property type="entry name" value="ABM_dom"/>
</dbReference>
<protein>
    <submittedName>
        <fullName evidence="2">Antibiotic biosynthesis monooxygenase</fullName>
    </submittedName>
</protein>
<evidence type="ECO:0000313" key="3">
    <source>
        <dbReference type="Proteomes" id="UP000635245"/>
    </source>
</evidence>
<reference evidence="2" key="1">
    <citation type="submission" date="2020-12" db="EMBL/GenBank/DDBJ databases">
        <title>Prauserella sp. ASG 168, a novel actinomycete isolated from cave rock.</title>
        <authorList>
            <person name="Suriyachadkun C."/>
        </authorList>
    </citation>
    <scope>NUCLEOTIDE SEQUENCE</scope>
    <source>
        <strain evidence="2">ASG 168</strain>
    </source>
</reference>
<evidence type="ECO:0000313" key="2">
    <source>
        <dbReference type="EMBL" id="MBK1783590.1"/>
    </source>
</evidence>
<organism evidence="2 3">
    <name type="scientific">Prauserella cavernicola</name>
    <dbReference type="NCBI Taxonomy" id="2800127"/>
    <lineage>
        <taxon>Bacteria</taxon>
        <taxon>Bacillati</taxon>
        <taxon>Actinomycetota</taxon>
        <taxon>Actinomycetes</taxon>
        <taxon>Pseudonocardiales</taxon>
        <taxon>Pseudonocardiaceae</taxon>
        <taxon>Prauserella</taxon>
    </lineage>
</organism>
<dbReference type="Proteomes" id="UP000635245">
    <property type="component" value="Unassembled WGS sequence"/>
</dbReference>
<proteinExistence type="predicted"/>
<dbReference type="GO" id="GO:0004497">
    <property type="term" value="F:monooxygenase activity"/>
    <property type="evidence" value="ECO:0007669"/>
    <property type="project" value="UniProtKB-KW"/>
</dbReference>
<dbReference type="RefSeq" id="WP_200315022.1">
    <property type="nucleotide sequence ID" value="NZ_JAENJH010000001.1"/>
</dbReference>
<dbReference type="Pfam" id="PF03992">
    <property type="entry name" value="ABM"/>
    <property type="match status" value="1"/>
</dbReference>
<sequence>MYARSTTIRARTEAIDDGVAHIRDKVMPTVMEMDGCIGLSMLVDRQDGRCVVTTAWESREAMHASAKAADVLRDQVAERLGGDVTVDEWEIGALHRDHRAGASACARATWMRVDPARIDQLVAVFTESALPAVERLDGFCSASMMMDRDSGRCVVSVAYDSIESLGRNRERANEIRAAVLGDVGAELLDVGEFELTLAHLHVPELV</sequence>
<gene>
    <name evidence="2" type="ORF">JHE00_04565</name>
</gene>
<keyword evidence="2" id="KW-0503">Monooxygenase</keyword>
<dbReference type="InterPro" id="IPR011008">
    <property type="entry name" value="Dimeric_a/b-barrel"/>
</dbReference>
<keyword evidence="2" id="KW-0560">Oxidoreductase</keyword>
<dbReference type="AlphaFoldDB" id="A0A934QN86"/>
<dbReference type="SUPFAM" id="SSF54909">
    <property type="entry name" value="Dimeric alpha+beta barrel"/>
    <property type="match status" value="2"/>
</dbReference>
<name>A0A934QN86_9PSEU</name>
<comment type="caution">
    <text evidence="2">The sequence shown here is derived from an EMBL/GenBank/DDBJ whole genome shotgun (WGS) entry which is preliminary data.</text>
</comment>
<keyword evidence="3" id="KW-1185">Reference proteome</keyword>
<dbReference type="Gene3D" id="3.30.70.100">
    <property type="match status" value="1"/>
</dbReference>